<gene>
    <name evidence="1" type="ORF">E2C01_001759</name>
</gene>
<name>A0A5B7CI33_PORTR</name>
<dbReference type="Proteomes" id="UP000324222">
    <property type="component" value="Unassembled WGS sequence"/>
</dbReference>
<sequence>MCVNKYVECKAYRRPKVGFVVGIKLQPSTSVRGASSRTAAPPAAALPPRDHHCLIHHIFPNTMTR</sequence>
<comment type="caution">
    <text evidence="1">The sequence shown here is derived from an EMBL/GenBank/DDBJ whole genome shotgun (WGS) entry which is preliminary data.</text>
</comment>
<organism evidence="1 2">
    <name type="scientific">Portunus trituberculatus</name>
    <name type="common">Swimming crab</name>
    <name type="synonym">Neptunus trituberculatus</name>
    <dbReference type="NCBI Taxonomy" id="210409"/>
    <lineage>
        <taxon>Eukaryota</taxon>
        <taxon>Metazoa</taxon>
        <taxon>Ecdysozoa</taxon>
        <taxon>Arthropoda</taxon>
        <taxon>Crustacea</taxon>
        <taxon>Multicrustacea</taxon>
        <taxon>Malacostraca</taxon>
        <taxon>Eumalacostraca</taxon>
        <taxon>Eucarida</taxon>
        <taxon>Decapoda</taxon>
        <taxon>Pleocyemata</taxon>
        <taxon>Brachyura</taxon>
        <taxon>Eubrachyura</taxon>
        <taxon>Portunoidea</taxon>
        <taxon>Portunidae</taxon>
        <taxon>Portuninae</taxon>
        <taxon>Portunus</taxon>
    </lineage>
</organism>
<dbReference type="AlphaFoldDB" id="A0A5B7CI33"/>
<evidence type="ECO:0000313" key="1">
    <source>
        <dbReference type="EMBL" id="MPC09157.1"/>
    </source>
</evidence>
<dbReference type="EMBL" id="VSRR010000057">
    <property type="protein sequence ID" value="MPC09157.1"/>
    <property type="molecule type" value="Genomic_DNA"/>
</dbReference>
<keyword evidence="2" id="KW-1185">Reference proteome</keyword>
<accession>A0A5B7CI33</accession>
<protein>
    <submittedName>
        <fullName evidence="1">Uncharacterized protein</fullName>
    </submittedName>
</protein>
<proteinExistence type="predicted"/>
<evidence type="ECO:0000313" key="2">
    <source>
        <dbReference type="Proteomes" id="UP000324222"/>
    </source>
</evidence>
<reference evidence="1 2" key="1">
    <citation type="submission" date="2019-05" db="EMBL/GenBank/DDBJ databases">
        <title>Another draft genome of Portunus trituberculatus and its Hox gene families provides insights of decapod evolution.</title>
        <authorList>
            <person name="Jeong J.-H."/>
            <person name="Song I."/>
            <person name="Kim S."/>
            <person name="Choi T."/>
            <person name="Kim D."/>
            <person name="Ryu S."/>
            <person name="Kim W."/>
        </authorList>
    </citation>
    <scope>NUCLEOTIDE SEQUENCE [LARGE SCALE GENOMIC DNA]</scope>
    <source>
        <tissue evidence="1">Muscle</tissue>
    </source>
</reference>